<accession>A0A1Y5TVB4</accession>
<dbReference type="Pfam" id="PF09949">
    <property type="entry name" value="APP1_cat"/>
    <property type="match status" value="1"/>
</dbReference>
<organism evidence="2 3">
    <name type="scientific">Roseisalinus antarcticus</name>
    <dbReference type="NCBI Taxonomy" id="254357"/>
    <lineage>
        <taxon>Bacteria</taxon>
        <taxon>Pseudomonadati</taxon>
        <taxon>Pseudomonadota</taxon>
        <taxon>Alphaproteobacteria</taxon>
        <taxon>Rhodobacterales</taxon>
        <taxon>Roseobacteraceae</taxon>
        <taxon>Roseisalinus</taxon>
    </lineage>
</organism>
<sequence>MRAPAPLVRAAHWAERMAVRLLTRSSPGGPPVLEPYIGFAGPEHLVLRGRVLTALRRSATRPEHGRLTNLRQMIRLFLTDEVSGVLIEARGVQARSDDEGYFTLRVPRQDDPPGWASVPAHLPEAHGDAAPEGVPTMLTAFVPEAEARFGVISDIDDTIMETGAWRPVRMAWTSLTGNTLTRRIFPDAVRLMAVLSDEGRNPVFYVSSSPWNLHDFLIRVFLRHGLADGPLFLRDFGISKTGFIADDHGTHKSSAIDEILSATPDLPFVLVGDTGQQDAAIYASVVRRHPGRVARVVLRVPDKGTDAADEVHVRVIRDNDIPVNIGRDFSEALGALEPSGGQA</sequence>
<name>A0A1Y5TVB4_9RHOB</name>
<evidence type="ECO:0000259" key="1">
    <source>
        <dbReference type="Pfam" id="PF09949"/>
    </source>
</evidence>
<dbReference type="RefSeq" id="WP_085880275.1">
    <property type="nucleotide sequence ID" value="NZ_FWFZ01000023.1"/>
</dbReference>
<dbReference type="Proteomes" id="UP000193900">
    <property type="component" value="Unassembled WGS sequence"/>
</dbReference>
<evidence type="ECO:0000313" key="3">
    <source>
        <dbReference type="Proteomes" id="UP000193900"/>
    </source>
</evidence>
<dbReference type="InterPro" id="IPR019236">
    <property type="entry name" value="APP1_cat"/>
</dbReference>
<dbReference type="OrthoDB" id="9789875at2"/>
<protein>
    <recommendedName>
        <fullName evidence="1">Phosphatidate phosphatase APP1 catalytic domain-containing protein</fullName>
    </recommendedName>
</protein>
<reference evidence="2 3" key="1">
    <citation type="submission" date="2017-03" db="EMBL/GenBank/DDBJ databases">
        <authorList>
            <person name="Afonso C.L."/>
            <person name="Miller P.J."/>
            <person name="Scott M.A."/>
            <person name="Spackman E."/>
            <person name="Goraichik I."/>
            <person name="Dimitrov K.M."/>
            <person name="Suarez D.L."/>
            <person name="Swayne D.E."/>
        </authorList>
    </citation>
    <scope>NUCLEOTIDE SEQUENCE [LARGE SCALE GENOMIC DNA]</scope>
    <source>
        <strain evidence="2 3">CECT 7023</strain>
    </source>
</reference>
<evidence type="ECO:0000313" key="2">
    <source>
        <dbReference type="EMBL" id="SLN71069.1"/>
    </source>
</evidence>
<dbReference type="EMBL" id="FWFZ01000023">
    <property type="protein sequence ID" value="SLN71069.1"/>
    <property type="molecule type" value="Genomic_DNA"/>
</dbReference>
<dbReference type="GO" id="GO:0008195">
    <property type="term" value="F:phosphatidate phosphatase activity"/>
    <property type="evidence" value="ECO:0007669"/>
    <property type="project" value="InterPro"/>
</dbReference>
<dbReference type="InterPro" id="IPR052935">
    <property type="entry name" value="Mg2+_PAP"/>
</dbReference>
<dbReference type="AlphaFoldDB" id="A0A1Y5TVB4"/>
<proteinExistence type="predicted"/>
<dbReference type="PANTHER" id="PTHR28208:SF3">
    <property type="entry name" value="PHOSPHATIDATE PHOSPHATASE APP1"/>
    <property type="match status" value="1"/>
</dbReference>
<keyword evidence="3" id="KW-1185">Reference proteome</keyword>
<dbReference type="PANTHER" id="PTHR28208">
    <property type="entry name" value="PHOSPHATIDATE PHOSPHATASE APP1"/>
    <property type="match status" value="1"/>
</dbReference>
<feature type="domain" description="Phosphatidate phosphatase APP1 catalytic" evidence="1">
    <location>
        <begin position="149"/>
        <end position="299"/>
    </location>
</feature>
<gene>
    <name evidence="2" type="ORF">ROA7023_03500</name>
</gene>